<dbReference type="Proteomes" id="UP000482155">
    <property type="component" value="Unassembled WGS sequence"/>
</dbReference>
<sequence>METQLQLDKPATNLLISSEIAMAVHQSMDIANSSRDHVPFGEYIFFAGFDGTNNDMNNVQLSKNPFDTNVAELFKQTFGAIEDDKTDVEYFPGPGSKNALDVVLPTSYIATSANLAYEKFAISAKTWLLNHPGGNVNVMLTSFSRGGASAAIFSQLLYEKGLVDPTDNSKILIPPGQIKVRAGLIFDPVYSQIKGNLAFAPNANNITIVRAENEYRYEFESADYTSQSDITIKDSIGNHCDIGGGYDNGIDALNLQAATEFFRSSGLVIKDPDPERTFDSSSPVVVHSEKWDAFNNQKWTEYGTFASDTQRVSKSFINPPSQTTDENGTTTRFVAQNGNILTDASLRNPDGSFKERIFTVTKPDGLYNEMHFDAQEQLIARAYNWKDGAGREVRHHDVNLSENLYHDYVHETSDPESKVVWEAYNWKDGLQREVRHQHDILADLYHDYVHQSSDPESRVVWEAFNWKDGANREVRRQYDDQTTLYHDYIHATYDPASPVVWEALDWKDELGRDVRRDLDTQTTLYHDRIHANSDPASPVIWEAFDWKDELGRDVRRDMDPQTFLYHDRIHATPDPASSVIWEAFDWKDELGRDVRRDLDPKTSLYHDRIHANSDPASSVIWEAFDWRDELGRDVRRDLDPNTSLYHDRVHATSDPASSVIWEAFDWKDGAGRDVRREVDLQTSLYHDRVHATADPASPVIWEAFDWKDGAGREVRREQDLQTHAFHDFVHASADPNSPVVQDNFVDNLGRFIEQGHDVASGKVINRTTHQSSQGNSPVVEVDTFNLKGETITTDTYRLSGDHVDRHDWVYHNANMKLHQTGWETFTRTWAGVEMHAFDKSTYDSTGFSGNKEGVMHEWYTNVGNQGAVFTTIVGSKSVLQGQYWENGVHHYAGDEFLNPFALVAA</sequence>
<dbReference type="EMBL" id="JAAIVB010000012">
    <property type="protein sequence ID" value="NEX60300.1"/>
    <property type="molecule type" value="Genomic_DNA"/>
</dbReference>
<gene>
    <name evidence="1" type="ORF">G3574_04340</name>
</gene>
<dbReference type="AlphaFoldDB" id="A0A6B3SI17"/>
<keyword evidence="2" id="KW-1185">Reference proteome</keyword>
<evidence type="ECO:0008006" key="3">
    <source>
        <dbReference type="Google" id="ProtNLM"/>
    </source>
</evidence>
<evidence type="ECO:0000313" key="2">
    <source>
        <dbReference type="Proteomes" id="UP000482155"/>
    </source>
</evidence>
<dbReference type="RefSeq" id="WP_163960796.1">
    <property type="nucleotide sequence ID" value="NZ_JAAIVB010000012.1"/>
</dbReference>
<proteinExistence type="predicted"/>
<evidence type="ECO:0000313" key="1">
    <source>
        <dbReference type="EMBL" id="NEX60300.1"/>
    </source>
</evidence>
<name>A0A6B3SI17_9BURK</name>
<protein>
    <recommendedName>
        <fullName evidence="3">DUF2235 domain-containing protein</fullName>
    </recommendedName>
</protein>
<comment type="caution">
    <text evidence="1">The sequence shown here is derived from an EMBL/GenBank/DDBJ whole genome shotgun (WGS) entry which is preliminary data.</text>
</comment>
<reference evidence="1 2" key="1">
    <citation type="submission" date="2020-02" db="EMBL/GenBank/DDBJ databases">
        <authorList>
            <person name="Kim M.K."/>
        </authorList>
    </citation>
    <scope>NUCLEOTIDE SEQUENCE [LARGE SCALE GENOMIC DNA]</scope>
    <source>
        <strain evidence="1 2">17J57-3</strain>
    </source>
</reference>
<accession>A0A6B3SI17</accession>
<organism evidence="1 2">
    <name type="scientific">Noviherbaspirillum galbum</name>
    <dbReference type="NCBI Taxonomy" id="2709383"/>
    <lineage>
        <taxon>Bacteria</taxon>
        <taxon>Pseudomonadati</taxon>
        <taxon>Pseudomonadota</taxon>
        <taxon>Betaproteobacteria</taxon>
        <taxon>Burkholderiales</taxon>
        <taxon>Oxalobacteraceae</taxon>
        <taxon>Noviherbaspirillum</taxon>
    </lineage>
</organism>